<feature type="domain" description="MaoC-like" evidence="1">
    <location>
        <begin position="10"/>
        <end position="98"/>
    </location>
</feature>
<dbReference type="CDD" id="cd03449">
    <property type="entry name" value="R_hydratase"/>
    <property type="match status" value="1"/>
</dbReference>
<dbReference type="KEGG" id="dku:Desku_0341"/>
<dbReference type="GO" id="GO:0019171">
    <property type="term" value="F:(3R)-hydroxyacyl-[acyl-carrier-protein] dehydratase activity"/>
    <property type="evidence" value="ECO:0007669"/>
    <property type="project" value="TreeGrafter"/>
</dbReference>
<protein>
    <submittedName>
        <fullName evidence="2">MaoC domain protein dehydratase</fullName>
    </submittedName>
</protein>
<dbReference type="SUPFAM" id="SSF54637">
    <property type="entry name" value="Thioesterase/thiol ester dehydrase-isomerase"/>
    <property type="match status" value="1"/>
</dbReference>
<name>A0AAU8P9X4_DESK7</name>
<sequence>MEKGFLLPPVTKKVTQQKINKYAQAAKDFNPLHLDEDFARNTIFKGTVAHGLLSVAYISEMMTNWLGTNWLEGGELDITFLKPVRPGDTITAGGKVIDCVIEGSAKKFICEVYCINQRGEMVIKGMANCWINQ</sequence>
<evidence type="ECO:0000313" key="3">
    <source>
        <dbReference type="Proteomes" id="UP000009229"/>
    </source>
</evidence>
<dbReference type="InterPro" id="IPR002539">
    <property type="entry name" value="MaoC-like_dom"/>
</dbReference>
<dbReference type="InterPro" id="IPR029069">
    <property type="entry name" value="HotDog_dom_sf"/>
</dbReference>
<dbReference type="Proteomes" id="UP000009229">
    <property type="component" value="Chromosome"/>
</dbReference>
<dbReference type="Gene3D" id="3.10.129.10">
    <property type="entry name" value="Hotdog Thioesterase"/>
    <property type="match status" value="1"/>
</dbReference>
<dbReference type="PANTHER" id="PTHR43437:SF3">
    <property type="entry name" value="HYDROXYACYL-THIOESTER DEHYDRATASE TYPE 2, MITOCHONDRIAL"/>
    <property type="match status" value="1"/>
</dbReference>
<accession>A0AAU8P9X4</accession>
<dbReference type="Pfam" id="PF01575">
    <property type="entry name" value="MaoC_dehydratas"/>
    <property type="match status" value="1"/>
</dbReference>
<organism evidence="2 3">
    <name type="scientific">Desulfofundulus kuznetsovii (strain DSM 6115 / VKM B-1805 / 17)</name>
    <name type="common">Desulfotomaculum kuznetsovii</name>
    <dbReference type="NCBI Taxonomy" id="760568"/>
    <lineage>
        <taxon>Bacteria</taxon>
        <taxon>Bacillati</taxon>
        <taxon>Bacillota</taxon>
        <taxon>Clostridia</taxon>
        <taxon>Eubacteriales</taxon>
        <taxon>Peptococcaceae</taxon>
        <taxon>Desulfofundulus</taxon>
    </lineage>
</organism>
<reference evidence="3" key="1">
    <citation type="submission" date="2011-05" db="EMBL/GenBank/DDBJ databases">
        <title>Complete sequence of Desulfotomaculum kuznetsovii DSM 6115.</title>
        <authorList>
            <person name="Lucas S."/>
            <person name="Han J."/>
            <person name="Lapidus A."/>
            <person name="Cheng J.-F."/>
            <person name="Goodwin L."/>
            <person name="Pitluck S."/>
            <person name="Peters L."/>
            <person name="Mikhailova N."/>
            <person name="Lu M."/>
            <person name="Saunders E."/>
            <person name="Han C."/>
            <person name="Tapia R."/>
            <person name="Land M."/>
            <person name="Hauser L."/>
            <person name="Kyrpides N."/>
            <person name="Ivanova N."/>
            <person name="Pagani I."/>
            <person name="Nazina T."/>
            <person name="Ivanova A."/>
            <person name="Parshina S."/>
            <person name="Kuever J."/>
            <person name="Muyzer G."/>
            <person name="Plugge C."/>
            <person name="Stams A."/>
            <person name="Woyke T."/>
        </authorList>
    </citation>
    <scope>NUCLEOTIDE SEQUENCE [LARGE SCALE GENOMIC DNA]</scope>
    <source>
        <strain evidence="3">DSM 6115 / VKM B-1805 / 17</strain>
    </source>
</reference>
<dbReference type="EMBL" id="CP002770">
    <property type="protein sequence ID" value="AEG13970.1"/>
    <property type="molecule type" value="Genomic_DNA"/>
</dbReference>
<dbReference type="RefSeq" id="WP_013821485.1">
    <property type="nucleotide sequence ID" value="NC_015573.1"/>
</dbReference>
<proteinExistence type="predicted"/>
<dbReference type="PANTHER" id="PTHR43437">
    <property type="entry name" value="HYDROXYACYL-THIOESTER DEHYDRATASE TYPE 2, MITOCHONDRIAL-RELATED"/>
    <property type="match status" value="1"/>
</dbReference>
<dbReference type="AlphaFoldDB" id="A0AAU8P9X4"/>
<keyword evidence="3" id="KW-1185">Reference proteome</keyword>
<evidence type="ECO:0000313" key="2">
    <source>
        <dbReference type="EMBL" id="AEG13970.1"/>
    </source>
</evidence>
<gene>
    <name evidence="2" type="ordered locus">Desku_0341</name>
</gene>
<dbReference type="InterPro" id="IPR050965">
    <property type="entry name" value="UPF0336/Enoyl-CoA_hydratase"/>
</dbReference>
<evidence type="ECO:0000259" key="1">
    <source>
        <dbReference type="Pfam" id="PF01575"/>
    </source>
</evidence>
<dbReference type="GO" id="GO:0006633">
    <property type="term" value="P:fatty acid biosynthetic process"/>
    <property type="evidence" value="ECO:0007669"/>
    <property type="project" value="TreeGrafter"/>
</dbReference>